<protein>
    <recommendedName>
        <fullName evidence="4">HTH gntR-type domain-containing protein</fullName>
    </recommendedName>
</protein>
<dbReference type="RefSeq" id="WP_137328538.1">
    <property type="nucleotide sequence ID" value="NZ_CP040058.1"/>
</dbReference>
<evidence type="ECO:0000256" key="2">
    <source>
        <dbReference type="ARBA" id="ARBA00023125"/>
    </source>
</evidence>
<dbReference type="AlphaFoldDB" id="A0A4P8ICB5"/>
<feature type="domain" description="HTH gntR-type" evidence="4">
    <location>
        <begin position="245"/>
        <end position="313"/>
    </location>
</feature>
<organism evidence="5 6">
    <name type="scientific">Anaerostipes rhamnosivorans</name>
    <dbReference type="NCBI Taxonomy" id="1229621"/>
    <lineage>
        <taxon>Bacteria</taxon>
        <taxon>Bacillati</taxon>
        <taxon>Bacillota</taxon>
        <taxon>Clostridia</taxon>
        <taxon>Lachnospirales</taxon>
        <taxon>Lachnospiraceae</taxon>
        <taxon>Anaerostipes</taxon>
    </lineage>
</organism>
<dbReference type="Gene3D" id="1.10.10.10">
    <property type="entry name" value="Winged helix-like DNA-binding domain superfamily/Winged helix DNA-binding domain"/>
    <property type="match status" value="2"/>
</dbReference>
<dbReference type="KEGG" id="arf:AR1Y2_1662"/>
<proteinExistence type="predicted"/>
<gene>
    <name evidence="5" type="ORF">AR1Y2_1662</name>
</gene>
<evidence type="ECO:0000256" key="3">
    <source>
        <dbReference type="ARBA" id="ARBA00023163"/>
    </source>
</evidence>
<dbReference type="SMART" id="SM00345">
    <property type="entry name" value="HTH_GNTR"/>
    <property type="match status" value="2"/>
</dbReference>
<dbReference type="EMBL" id="CP040058">
    <property type="protein sequence ID" value="QCP35116.1"/>
    <property type="molecule type" value="Genomic_DNA"/>
</dbReference>
<sequence length="475" mass="55589">MQDTSMSDIIYDYFTSRIQSGYYVYGERLPSISNICRQFQVSTLTVRSALSKLKERQYIETSARKAATVTYTPVKQSEQQYIGYFLSRKDGMEDIARSASIIFDPVNSLYFKEQNHESVKRIRWQLKKTGGHAAKQITLFYAEIAQQFKNPLFLNLLYWEIIRYLRIPYLHRPADFDNAGQQVFSHYQRLLNLFEHGQADEISKEAQKFHEILLAEFLEYLSNLQKKGMRVKQVPFRWHIYRKRPQLCYSLAADILSKIDNKIYRQEELLPSCQTLAKEYHVSLITMRRTLELLGNMRVIETLNGVGTKVISKKNLEAPDFSMPQIQTNLIFFFRALQMCALTCKNVSYHTFSVLDDTDFQALDDRIQKCISGDTLYLLDETCLQFIGEKSPSAMIRETYHQLYHLLLWGHTLHIFFQQLENSKFYTEYAARLLREVHMQNIDGFADALSEHISEGVAVCRNLFLQLGFDKDKLS</sequence>
<dbReference type="CDD" id="cd07377">
    <property type="entry name" value="WHTH_GntR"/>
    <property type="match status" value="1"/>
</dbReference>
<dbReference type="InterPro" id="IPR000524">
    <property type="entry name" value="Tscrpt_reg_HTH_GntR"/>
</dbReference>
<evidence type="ECO:0000259" key="4">
    <source>
        <dbReference type="PROSITE" id="PS50949"/>
    </source>
</evidence>
<dbReference type="GO" id="GO:0003677">
    <property type="term" value="F:DNA binding"/>
    <property type="evidence" value="ECO:0007669"/>
    <property type="project" value="UniProtKB-KW"/>
</dbReference>
<keyword evidence="2" id="KW-0238">DNA-binding</keyword>
<keyword evidence="3" id="KW-0804">Transcription</keyword>
<dbReference type="Pfam" id="PF00392">
    <property type="entry name" value="GntR"/>
    <property type="match status" value="2"/>
</dbReference>
<dbReference type="PROSITE" id="PS50949">
    <property type="entry name" value="HTH_GNTR"/>
    <property type="match status" value="2"/>
</dbReference>
<dbReference type="SUPFAM" id="SSF46785">
    <property type="entry name" value="Winged helix' DNA-binding domain"/>
    <property type="match status" value="2"/>
</dbReference>
<accession>A0A4P8ICB5</accession>
<dbReference type="InterPro" id="IPR036388">
    <property type="entry name" value="WH-like_DNA-bd_sf"/>
</dbReference>
<keyword evidence="1" id="KW-0805">Transcription regulation</keyword>
<name>A0A4P8ICB5_9FIRM</name>
<dbReference type="InterPro" id="IPR036390">
    <property type="entry name" value="WH_DNA-bd_sf"/>
</dbReference>
<dbReference type="PANTHER" id="PTHR44846:SF1">
    <property type="entry name" value="MANNOSYL-D-GLYCERATE TRANSPORT_METABOLISM SYSTEM REPRESSOR MNGR-RELATED"/>
    <property type="match status" value="1"/>
</dbReference>
<dbReference type="Proteomes" id="UP000298653">
    <property type="component" value="Chromosome"/>
</dbReference>
<dbReference type="InterPro" id="IPR050679">
    <property type="entry name" value="Bact_HTH_transcr_reg"/>
</dbReference>
<reference evidence="5 6" key="1">
    <citation type="submission" date="2019-05" db="EMBL/GenBank/DDBJ databases">
        <title>Complete genome sequencing of Anaerostipes rhamnosivorans.</title>
        <authorList>
            <person name="Bui T.P.N."/>
            <person name="de Vos W.M."/>
        </authorList>
    </citation>
    <scope>NUCLEOTIDE SEQUENCE [LARGE SCALE GENOMIC DNA]</scope>
    <source>
        <strain evidence="5 6">1y2</strain>
    </source>
</reference>
<dbReference type="GO" id="GO:0003700">
    <property type="term" value="F:DNA-binding transcription factor activity"/>
    <property type="evidence" value="ECO:0007669"/>
    <property type="project" value="InterPro"/>
</dbReference>
<evidence type="ECO:0000313" key="5">
    <source>
        <dbReference type="EMBL" id="QCP35116.1"/>
    </source>
</evidence>
<dbReference type="PANTHER" id="PTHR44846">
    <property type="entry name" value="MANNOSYL-D-GLYCERATE TRANSPORT/METABOLISM SYSTEM REPRESSOR MNGR-RELATED"/>
    <property type="match status" value="1"/>
</dbReference>
<evidence type="ECO:0000256" key="1">
    <source>
        <dbReference type="ARBA" id="ARBA00023015"/>
    </source>
</evidence>
<evidence type="ECO:0000313" key="6">
    <source>
        <dbReference type="Proteomes" id="UP000298653"/>
    </source>
</evidence>
<feature type="domain" description="HTH gntR-type" evidence="4">
    <location>
        <begin position="4"/>
        <end position="72"/>
    </location>
</feature>
<dbReference type="GO" id="GO:0045892">
    <property type="term" value="P:negative regulation of DNA-templated transcription"/>
    <property type="evidence" value="ECO:0007669"/>
    <property type="project" value="TreeGrafter"/>
</dbReference>
<keyword evidence="6" id="KW-1185">Reference proteome</keyword>
<dbReference type="OrthoDB" id="1654819at2"/>